<proteinExistence type="predicted"/>
<name>A0A481YWJ1_9VIRU</name>
<organism evidence="2">
    <name type="scientific">Marseillevirus LCMAC201</name>
    <dbReference type="NCBI Taxonomy" id="2506605"/>
    <lineage>
        <taxon>Viruses</taxon>
        <taxon>Varidnaviria</taxon>
        <taxon>Bamfordvirae</taxon>
        <taxon>Nucleocytoviricota</taxon>
        <taxon>Megaviricetes</taxon>
        <taxon>Pimascovirales</taxon>
        <taxon>Pimascovirales incertae sedis</taxon>
        <taxon>Marseilleviridae</taxon>
    </lineage>
</organism>
<feature type="coiled-coil region" evidence="1">
    <location>
        <begin position="72"/>
        <end position="99"/>
    </location>
</feature>
<keyword evidence="1" id="KW-0175">Coiled coil</keyword>
<reference evidence="2" key="1">
    <citation type="journal article" date="2019" name="MBio">
        <title>Virus Genomes from Deep Sea Sediments Expand the Ocean Megavirome and Support Independent Origins of Viral Gigantism.</title>
        <authorList>
            <person name="Backstrom D."/>
            <person name="Yutin N."/>
            <person name="Jorgensen S.L."/>
            <person name="Dharamshi J."/>
            <person name="Homa F."/>
            <person name="Zaremba-Niedwiedzka K."/>
            <person name="Spang A."/>
            <person name="Wolf Y.I."/>
            <person name="Koonin E.V."/>
            <person name="Ettema T.J."/>
        </authorList>
    </citation>
    <scope>NUCLEOTIDE SEQUENCE</scope>
</reference>
<accession>A0A481YWJ1</accession>
<protein>
    <submittedName>
        <fullName evidence="2">Uncharacterized protein</fullName>
    </submittedName>
</protein>
<dbReference type="EMBL" id="MK500353">
    <property type="protein sequence ID" value="QBK87489.1"/>
    <property type="molecule type" value="Genomic_DNA"/>
</dbReference>
<evidence type="ECO:0000256" key="1">
    <source>
        <dbReference type="SAM" id="Coils"/>
    </source>
</evidence>
<evidence type="ECO:0000313" key="2">
    <source>
        <dbReference type="EMBL" id="QBK87489.1"/>
    </source>
</evidence>
<sequence>MSTVVIVSTVIGKGLLAGALADLYLFIKSSTYNEQLEQVLRDLDIKAELDVVRALLDDLANITECRVVKVSSDQVKESVELIHRELQEIQQELEYHKTRYFYYWRIPSYDRNIRHLRNHRDILRKRRELLISILGVQRKLHRRSTAPSRRPPKQL</sequence>
<gene>
    <name evidence="2" type="ORF">LCMAC201_03990</name>
</gene>